<comment type="caution">
    <text evidence="1">The sequence shown here is derived from an EMBL/GenBank/DDBJ whole genome shotgun (WGS) entry which is preliminary data.</text>
</comment>
<evidence type="ECO:0000313" key="1">
    <source>
        <dbReference type="EMBL" id="KAF8781401.1"/>
    </source>
</evidence>
<organism evidence="1 2">
    <name type="scientific">Argiope bruennichi</name>
    <name type="common">Wasp spider</name>
    <name type="synonym">Aranea bruennichi</name>
    <dbReference type="NCBI Taxonomy" id="94029"/>
    <lineage>
        <taxon>Eukaryota</taxon>
        <taxon>Metazoa</taxon>
        <taxon>Ecdysozoa</taxon>
        <taxon>Arthropoda</taxon>
        <taxon>Chelicerata</taxon>
        <taxon>Arachnida</taxon>
        <taxon>Araneae</taxon>
        <taxon>Araneomorphae</taxon>
        <taxon>Entelegynae</taxon>
        <taxon>Araneoidea</taxon>
        <taxon>Araneidae</taxon>
        <taxon>Argiope</taxon>
    </lineage>
</organism>
<protein>
    <recommendedName>
        <fullName evidence="3">DDE-1 domain-containing protein</fullName>
    </recommendedName>
</protein>
<dbReference type="EMBL" id="JABXBU010001863">
    <property type="protein sequence ID" value="KAF8781401.1"/>
    <property type="molecule type" value="Genomic_DNA"/>
</dbReference>
<accession>A0A8T0EUG5</accession>
<sequence length="271" mass="30779">MDETGISTVQKPDRVVARRGFKQIGKMTSVERGTLVTLAIAVSAIGNKIPPLFIFPRVNFRDHFLNGAPQAALDVAIHQEWMKEEYFMHFAEHFVLYITDRPQATSNISQRDSSALDYVCSNLMPTDPDEISEADHERNGTQSLQVLSSPDPEVLIPHAVSPLEKLWPLPKAGARLGTRKGRRKRQAAILTDTPVKDTLQAEKQAVKMKKLKTIVKIKINVLHHKYLQYDKEKYKYIMPTWPEHGANVPRPRSNLTPMELAHSTRYCSLIF</sequence>
<gene>
    <name evidence="1" type="ORF">HNY73_011800</name>
</gene>
<reference evidence="1" key="2">
    <citation type="submission" date="2020-06" db="EMBL/GenBank/DDBJ databases">
        <authorList>
            <person name="Sheffer M."/>
        </authorList>
    </citation>
    <scope>NUCLEOTIDE SEQUENCE</scope>
</reference>
<proteinExistence type="predicted"/>
<dbReference type="Proteomes" id="UP000807504">
    <property type="component" value="Unassembled WGS sequence"/>
</dbReference>
<evidence type="ECO:0000313" key="2">
    <source>
        <dbReference type="Proteomes" id="UP000807504"/>
    </source>
</evidence>
<keyword evidence="2" id="KW-1185">Reference proteome</keyword>
<dbReference type="AlphaFoldDB" id="A0A8T0EUG5"/>
<reference evidence="1" key="1">
    <citation type="journal article" date="2020" name="bioRxiv">
        <title>Chromosome-level reference genome of the European wasp spider Argiope bruennichi: a resource for studies on range expansion and evolutionary adaptation.</title>
        <authorList>
            <person name="Sheffer M.M."/>
            <person name="Hoppe A."/>
            <person name="Krehenwinkel H."/>
            <person name="Uhl G."/>
            <person name="Kuss A.W."/>
            <person name="Jensen L."/>
            <person name="Jensen C."/>
            <person name="Gillespie R.G."/>
            <person name="Hoff K.J."/>
            <person name="Prost S."/>
        </authorList>
    </citation>
    <scope>NUCLEOTIDE SEQUENCE</scope>
</reference>
<evidence type="ECO:0008006" key="3">
    <source>
        <dbReference type="Google" id="ProtNLM"/>
    </source>
</evidence>
<name>A0A8T0EUG5_ARGBR</name>